<organism evidence="2 3">
    <name type="scientific">Capnocytophaga sputigena</name>
    <dbReference type="NCBI Taxonomy" id="1019"/>
    <lineage>
        <taxon>Bacteria</taxon>
        <taxon>Pseudomonadati</taxon>
        <taxon>Bacteroidota</taxon>
        <taxon>Flavobacteriia</taxon>
        <taxon>Flavobacteriales</taxon>
        <taxon>Flavobacteriaceae</taxon>
        <taxon>Capnocytophaga</taxon>
    </lineage>
</organism>
<evidence type="ECO:0000313" key="2">
    <source>
        <dbReference type="EMBL" id="ATA80368.1"/>
    </source>
</evidence>
<evidence type="ECO:0000256" key="1">
    <source>
        <dbReference type="SAM" id="Coils"/>
    </source>
</evidence>
<evidence type="ECO:0008006" key="4">
    <source>
        <dbReference type="Google" id="ProtNLM"/>
    </source>
</evidence>
<proteinExistence type="predicted"/>
<protein>
    <recommendedName>
        <fullName evidence="4">DUF3164 domain-containing protein</fullName>
    </recommendedName>
</protein>
<dbReference type="InterPro" id="IPR021505">
    <property type="entry name" value="Phage_B3_Orf6"/>
</dbReference>
<dbReference type="RefSeq" id="WP_095902117.1">
    <property type="nucleotide sequence ID" value="NZ_CP022383.1"/>
</dbReference>
<keyword evidence="1" id="KW-0175">Coiled coil</keyword>
<accession>A0A250F8H8</accession>
<evidence type="ECO:0000313" key="3">
    <source>
        <dbReference type="Proteomes" id="UP000217334"/>
    </source>
</evidence>
<name>A0A250F8H8_CAPSP</name>
<dbReference type="EMBL" id="CP022383">
    <property type="protein sequence ID" value="ATA80368.1"/>
    <property type="molecule type" value="Genomic_DNA"/>
</dbReference>
<feature type="coiled-coil region" evidence="1">
    <location>
        <begin position="13"/>
        <end position="40"/>
    </location>
</feature>
<dbReference type="Proteomes" id="UP000217334">
    <property type="component" value="Chromosome"/>
</dbReference>
<gene>
    <name evidence="2" type="ORF">CGC59_12080</name>
</gene>
<reference evidence="3" key="1">
    <citation type="submission" date="2017-06" db="EMBL/GenBank/DDBJ databases">
        <title>Capnocytophaga spp. assemblies.</title>
        <authorList>
            <person name="Gulvik C.A."/>
        </authorList>
    </citation>
    <scope>NUCLEOTIDE SEQUENCE [LARGE SCALE GENOMIC DNA]</scope>
    <source>
        <strain evidence="3">H4486</strain>
    </source>
</reference>
<dbReference type="Pfam" id="PF11363">
    <property type="entry name" value="DUF3164"/>
    <property type="match status" value="1"/>
</dbReference>
<sequence>MTVDLTTLSPEERATLIKQAQELEKKEREQKREAYEAMKADAVVSLLTIAKDISTQLKDFKAHAFETMETLGDLLKEYSGRFAEGKGNFKIEFQNFKVEYNKQGKGSYDERSTEAEKYIFDFIESRYQGDKATKEFILSLLERKKGELDHDNIQKLYQYEHTFADENFTRACELFRESYQYNHSKDYIRFYERDSRGQWKNILLQFSAI</sequence>
<dbReference type="AlphaFoldDB" id="A0A250F8H8"/>